<dbReference type="Gramene" id="OE9A107686T1">
    <property type="protein sequence ID" value="OE9A107686C1"/>
    <property type="gene ID" value="OE9A107686"/>
</dbReference>
<sequence length="749" mass="84837">MTKYPETEHPVKVFGWGSRDPSGVFHPIKFSRRATGEHDVQFKVLYYGVCHTDLHMAKNDWGFTQYPLIPRTLYCSLTRELSPQHWFSSPMFWDYDLQPLEAFGAKVTVISTSINKKKEAIEKLGADVFLVSCDPEEMKVAAGTLDGIIDTVSASHPLLALISLLKPHGKMVLVGAPAQPLELPVFPLISGSVVFANMDKTPRFLVLGFLAIGFSLFVHLGSAANATNRYIMLRGSSGFYSYAIMEHLEGWPDLNIDEARITFKLDGATFHYMAISDDIQRIMPTARDRTGGQVLNYREAVLLKNPSNPSLKGKVDDKYQYSCDNKDSLVHGWISTDQDIGFWVITPSNEFRVGGPVKNDLTSHVGPTSLAVFFSGHYAGPDFGIRLRNGEPWKKVFGPVSIYLNSGSSNKPSTLWEDAKEQMQKETQMWPYDFPSSEDYPQAKQRGTITGRLLVHDRYLSREFMPAKSAYVGLAPPGDVGSWQTETKGYQFWNQTDENGYFTISGVRESTYNLNAWAPGVMGDYKYETDIVITPGSQIQLGNLVYNPPRNGPTLWEIGIPDRTPAEFYVPDPSPELRNNVFTKQNQKYRQYGLWDRYSDLYPEQDLVYTVGTNDYRKDWFFAHVNRRTNNTFQSTTWQVSFNLTDVVRTQTYTLRIALASANYAEIQVRIHNPYAERPHFTTKLIGRDNAIARHGLHGLYSSYNISVPGFRLVHGKNTIYLKQSRGATPFNGVMYDYIRFEGPPEVRL</sequence>
<evidence type="ECO:0000259" key="9">
    <source>
        <dbReference type="Pfam" id="PF00107"/>
    </source>
</evidence>
<dbReference type="SUPFAM" id="SSF49785">
    <property type="entry name" value="Galactose-binding domain-like"/>
    <property type="match status" value="1"/>
</dbReference>
<dbReference type="PANTHER" id="PTHR32018">
    <property type="entry name" value="RHAMNOGALACTURONATE LYASE FAMILY PROTEIN"/>
    <property type="match status" value="1"/>
</dbReference>
<dbReference type="InterPro" id="IPR051850">
    <property type="entry name" value="Polysacch_Lyase_4"/>
</dbReference>
<dbReference type="SUPFAM" id="SSF50129">
    <property type="entry name" value="GroES-like"/>
    <property type="match status" value="1"/>
</dbReference>
<gene>
    <name evidence="12" type="ORF">OLEA9_A107686</name>
</gene>
<evidence type="ECO:0000256" key="2">
    <source>
        <dbReference type="ARBA" id="ARBA00004613"/>
    </source>
</evidence>
<feature type="transmembrane region" description="Helical" evidence="8">
    <location>
        <begin position="204"/>
        <end position="224"/>
    </location>
</feature>
<dbReference type="InterPro" id="IPR029413">
    <property type="entry name" value="RG-lyase_II"/>
</dbReference>
<dbReference type="SUPFAM" id="SSF74650">
    <property type="entry name" value="Galactose mutarotase-like"/>
    <property type="match status" value="1"/>
</dbReference>
<dbReference type="Gene3D" id="2.60.40.1120">
    <property type="entry name" value="Carboxypeptidase-like, regulatory domain"/>
    <property type="match status" value="1"/>
</dbReference>
<evidence type="ECO:0000256" key="4">
    <source>
        <dbReference type="ARBA" id="ARBA00012437"/>
    </source>
</evidence>
<dbReference type="SUPFAM" id="SSF49452">
    <property type="entry name" value="Starch-binding domain-like"/>
    <property type="match status" value="1"/>
</dbReference>
<dbReference type="PANTHER" id="PTHR32018:SF18">
    <property type="entry name" value="RHAMNOGALACTURONAN ENDOLYASE"/>
    <property type="match status" value="1"/>
</dbReference>
<keyword evidence="8" id="KW-1133">Transmembrane helix</keyword>
<comment type="caution">
    <text evidence="12">The sequence shown here is derived from an EMBL/GenBank/DDBJ whole genome shotgun (WGS) entry which is preliminary data.</text>
</comment>
<dbReference type="Gene3D" id="3.40.50.720">
    <property type="entry name" value="NAD(P)-binding Rossmann-like Domain"/>
    <property type="match status" value="1"/>
</dbReference>
<evidence type="ECO:0000313" key="12">
    <source>
        <dbReference type="EMBL" id="CAA2975528.1"/>
    </source>
</evidence>
<dbReference type="FunFam" id="2.60.40.1120:FF:000033">
    <property type="entry name" value="Rhamnogalacturonate lyase B"/>
    <property type="match status" value="1"/>
</dbReference>
<dbReference type="Pfam" id="PF00107">
    <property type="entry name" value="ADH_zinc_N"/>
    <property type="match status" value="1"/>
</dbReference>
<dbReference type="InterPro" id="IPR011013">
    <property type="entry name" value="Gal_mutarotase_sf_dom"/>
</dbReference>
<dbReference type="Gene3D" id="2.70.98.10">
    <property type="match status" value="1"/>
</dbReference>
<dbReference type="OrthoDB" id="2130367at2759"/>
<dbReference type="InterPro" id="IPR013784">
    <property type="entry name" value="Carb-bd-like_fold"/>
</dbReference>
<keyword evidence="5" id="KW-0964">Secreted</keyword>
<dbReference type="GO" id="GO:0030246">
    <property type="term" value="F:carbohydrate binding"/>
    <property type="evidence" value="ECO:0007669"/>
    <property type="project" value="InterPro"/>
</dbReference>
<dbReference type="CDD" id="cd10316">
    <property type="entry name" value="RGL4_M"/>
    <property type="match status" value="1"/>
</dbReference>
<accession>A0A8S0RAA1</accession>
<dbReference type="Pfam" id="PF06045">
    <property type="entry name" value="Rhamnogal_lyase"/>
    <property type="match status" value="1"/>
</dbReference>
<dbReference type="Gene3D" id="2.60.120.260">
    <property type="entry name" value="Galactose-binding domain-like"/>
    <property type="match status" value="1"/>
</dbReference>
<proteinExistence type="inferred from homology"/>
<dbReference type="InterPro" id="IPR010325">
    <property type="entry name" value="Rhamnogal_lyase"/>
</dbReference>
<keyword evidence="13" id="KW-1185">Reference proteome</keyword>
<dbReference type="InterPro" id="IPR014718">
    <property type="entry name" value="GH-type_carb-bd"/>
</dbReference>
<evidence type="ECO:0000256" key="3">
    <source>
        <dbReference type="ARBA" id="ARBA00010418"/>
    </source>
</evidence>
<dbReference type="InterPro" id="IPR013149">
    <property type="entry name" value="ADH-like_C"/>
</dbReference>
<dbReference type="GO" id="GO:0005576">
    <property type="term" value="C:extracellular region"/>
    <property type="evidence" value="ECO:0007669"/>
    <property type="project" value="UniProtKB-SubCell"/>
</dbReference>
<feature type="domain" description="Alcohol dehydrogenase-like C-terminal" evidence="9">
    <location>
        <begin position="100"/>
        <end position="192"/>
    </location>
</feature>
<comment type="similarity">
    <text evidence="3">Belongs to the polysaccharide lyase 4 family.</text>
</comment>
<dbReference type="GO" id="GO:0005975">
    <property type="term" value="P:carbohydrate metabolic process"/>
    <property type="evidence" value="ECO:0007669"/>
    <property type="project" value="InterPro"/>
</dbReference>
<dbReference type="Gene3D" id="3.90.180.10">
    <property type="entry name" value="Medium-chain alcohol dehydrogenases, catalytic domain"/>
    <property type="match status" value="1"/>
</dbReference>
<dbReference type="InterPro" id="IPR036291">
    <property type="entry name" value="NAD(P)-bd_dom_sf"/>
</dbReference>
<evidence type="ECO:0000259" key="10">
    <source>
        <dbReference type="Pfam" id="PF14683"/>
    </source>
</evidence>
<comment type="subcellular location">
    <subcellularLocation>
        <location evidence="2">Secreted</location>
    </subcellularLocation>
</comment>
<dbReference type="InterPro" id="IPR008979">
    <property type="entry name" value="Galactose-bd-like_sf"/>
</dbReference>
<feature type="domain" description="Rhamnogalacturonan lyase" evidence="11">
    <location>
        <begin position="468"/>
        <end position="541"/>
    </location>
</feature>
<evidence type="ECO:0000256" key="5">
    <source>
        <dbReference type="ARBA" id="ARBA00022525"/>
    </source>
</evidence>
<dbReference type="Pfam" id="PF14683">
    <property type="entry name" value="CBM-like"/>
    <property type="match status" value="1"/>
</dbReference>
<evidence type="ECO:0000259" key="11">
    <source>
        <dbReference type="Pfam" id="PF14686"/>
    </source>
</evidence>
<reference evidence="12 13" key="1">
    <citation type="submission" date="2019-12" db="EMBL/GenBank/DDBJ databases">
        <authorList>
            <person name="Alioto T."/>
            <person name="Alioto T."/>
            <person name="Gomez Garrido J."/>
        </authorList>
    </citation>
    <scope>NUCLEOTIDE SEQUENCE [LARGE SCALE GENOMIC DNA]</scope>
</reference>
<dbReference type="Proteomes" id="UP000594638">
    <property type="component" value="Unassembled WGS sequence"/>
</dbReference>
<dbReference type="EMBL" id="CACTIH010002276">
    <property type="protein sequence ID" value="CAA2975528.1"/>
    <property type="molecule type" value="Genomic_DNA"/>
</dbReference>
<dbReference type="InterPro" id="IPR011032">
    <property type="entry name" value="GroES-like_sf"/>
</dbReference>
<evidence type="ECO:0000256" key="1">
    <source>
        <dbReference type="ARBA" id="ARBA00001324"/>
    </source>
</evidence>
<keyword evidence="8" id="KW-0812">Transmembrane</keyword>
<evidence type="ECO:0000256" key="8">
    <source>
        <dbReference type="SAM" id="Phobius"/>
    </source>
</evidence>
<dbReference type="CDD" id="cd10317">
    <property type="entry name" value="RGL4_C"/>
    <property type="match status" value="1"/>
</dbReference>
<dbReference type="Pfam" id="PF14686">
    <property type="entry name" value="fn3_3"/>
    <property type="match status" value="1"/>
</dbReference>
<feature type="domain" description="Rhamnogalacturonan lyase" evidence="10">
    <location>
        <begin position="554"/>
        <end position="741"/>
    </location>
</feature>
<dbReference type="CDD" id="cd10320">
    <property type="entry name" value="RGL4_N"/>
    <property type="match status" value="1"/>
</dbReference>
<evidence type="ECO:0000256" key="6">
    <source>
        <dbReference type="ARBA" id="ARBA00022729"/>
    </source>
</evidence>
<evidence type="ECO:0000256" key="7">
    <source>
        <dbReference type="ARBA" id="ARBA00023239"/>
    </source>
</evidence>
<dbReference type="AlphaFoldDB" id="A0A8S0RAA1"/>
<keyword evidence="6" id="KW-0732">Signal</keyword>
<keyword evidence="7 12" id="KW-0456">Lyase</keyword>
<evidence type="ECO:0000313" key="13">
    <source>
        <dbReference type="Proteomes" id="UP000594638"/>
    </source>
</evidence>
<name>A0A8S0RAA1_OLEEU</name>
<keyword evidence="8" id="KW-0472">Membrane</keyword>
<protein>
    <recommendedName>
        <fullName evidence="4">rhamnogalacturonan endolyase</fullName>
        <ecNumber evidence="4">4.2.2.23</ecNumber>
    </recommendedName>
</protein>
<comment type="catalytic activity">
    <reaction evidence="1">
        <text>Endotype eliminative cleavage of L-alpha-rhamnopyranosyl-(1-&gt;4)-alpha-D-galactopyranosyluronic acid bonds of rhamnogalacturonan I domains in ramified hairy regions of pectin leaving L-rhamnopyranose at the reducing end and 4-deoxy-4,5-unsaturated D-galactopyranosyluronic acid at the non-reducing end.</text>
        <dbReference type="EC" id="4.2.2.23"/>
    </reaction>
</comment>
<dbReference type="SUPFAM" id="SSF51735">
    <property type="entry name" value="NAD(P)-binding Rossmann-fold domains"/>
    <property type="match status" value="1"/>
</dbReference>
<dbReference type="GO" id="GO:0102210">
    <property type="term" value="F:rhamnogalacturonan endolyase activity"/>
    <property type="evidence" value="ECO:0007669"/>
    <property type="project" value="UniProtKB-EC"/>
</dbReference>
<dbReference type="InterPro" id="IPR029411">
    <property type="entry name" value="RG-lyase_III"/>
</dbReference>
<organism evidence="12 13">
    <name type="scientific">Olea europaea subsp. europaea</name>
    <dbReference type="NCBI Taxonomy" id="158383"/>
    <lineage>
        <taxon>Eukaryota</taxon>
        <taxon>Viridiplantae</taxon>
        <taxon>Streptophyta</taxon>
        <taxon>Embryophyta</taxon>
        <taxon>Tracheophyta</taxon>
        <taxon>Spermatophyta</taxon>
        <taxon>Magnoliopsida</taxon>
        <taxon>eudicotyledons</taxon>
        <taxon>Gunneridae</taxon>
        <taxon>Pentapetalae</taxon>
        <taxon>asterids</taxon>
        <taxon>lamiids</taxon>
        <taxon>Lamiales</taxon>
        <taxon>Oleaceae</taxon>
        <taxon>Oleeae</taxon>
        <taxon>Olea</taxon>
    </lineage>
</organism>
<dbReference type="EC" id="4.2.2.23" evidence="4"/>